<evidence type="ECO:0000259" key="2">
    <source>
        <dbReference type="Pfam" id="PF01593"/>
    </source>
</evidence>
<feature type="compositionally biased region" description="Polar residues" evidence="1">
    <location>
        <begin position="430"/>
        <end position="445"/>
    </location>
</feature>
<name>A0A7R9AV85_TIMSH</name>
<feature type="region of interest" description="Disordered" evidence="1">
    <location>
        <begin position="399"/>
        <end position="459"/>
    </location>
</feature>
<evidence type="ECO:0000313" key="3">
    <source>
        <dbReference type="EMBL" id="CAD7261063.1"/>
    </source>
</evidence>
<dbReference type="EMBL" id="OC001984">
    <property type="protein sequence ID" value="CAD7261063.1"/>
    <property type="molecule type" value="Genomic_DNA"/>
</dbReference>
<dbReference type="SUPFAM" id="SSF51905">
    <property type="entry name" value="FAD/NAD(P)-binding domain"/>
    <property type="match status" value="1"/>
</dbReference>
<dbReference type="Gene3D" id="3.90.660.10">
    <property type="match status" value="1"/>
</dbReference>
<dbReference type="PANTHER" id="PTHR23357:SF1">
    <property type="entry name" value="RENALASE"/>
    <property type="match status" value="1"/>
</dbReference>
<sequence>MGYKILLVGTGLTSSFTGALIRKYCPTPFKLIAWDKARGTGGRMSTSRHAESNSSADLGAQYITGLPENLKKHKDFYNSLINLHLIEPLSANVVGMREYPEGTQHFVIPDGSSSIIKHFLTNFDKVQFEHHVTSITEENNKWLVSTQNGHKETFDIVILTMPAPQILQLSGSVREKIKEDPSVENGLKSVKYSSRYALCLFYNAKVEIDEPWDVKYIYDDEIFRYVAIDNKKRNKADSPPAIVLHTTITYGEENVERNISDVQSDLLAHVKKVFPGWPEPDFVKCQKWRYSQVVTPYPGNPGFIIVQQDPLLIACGDGFTRSTVDGCVVSAEKVANFINTIKDIGKLAFDGNLPYRLQVLTITQLIITDPHTHRKSSWEPDGKAIYQDDEEAAIHVLPTAASAENPDNTSPVDANSQPGPFMELQVDLSMEQQPGPSTAPSSAPLTFTWPCDKKKRGKD</sequence>
<dbReference type="InterPro" id="IPR040174">
    <property type="entry name" value="RNLS"/>
</dbReference>
<reference evidence="3" key="1">
    <citation type="submission" date="2020-11" db="EMBL/GenBank/DDBJ databases">
        <authorList>
            <person name="Tran Van P."/>
        </authorList>
    </citation>
    <scope>NUCLEOTIDE SEQUENCE</scope>
</reference>
<dbReference type="PANTHER" id="PTHR23357">
    <property type="entry name" value="RENALASE"/>
    <property type="match status" value="1"/>
</dbReference>
<dbReference type="AlphaFoldDB" id="A0A7R9AV85"/>
<gene>
    <name evidence="3" type="ORF">TSIB3V08_LOCUS5212</name>
</gene>
<feature type="domain" description="Amine oxidase" evidence="2">
    <location>
        <begin position="102"/>
        <end position="336"/>
    </location>
</feature>
<dbReference type="Gene3D" id="3.50.50.60">
    <property type="entry name" value="FAD/NAD(P)-binding domain"/>
    <property type="match status" value="1"/>
</dbReference>
<dbReference type="Pfam" id="PF01593">
    <property type="entry name" value="Amino_oxidase"/>
    <property type="match status" value="1"/>
</dbReference>
<dbReference type="Pfam" id="PF13450">
    <property type="entry name" value="NAD_binding_8"/>
    <property type="match status" value="1"/>
</dbReference>
<dbReference type="GO" id="GO:0005576">
    <property type="term" value="C:extracellular region"/>
    <property type="evidence" value="ECO:0007669"/>
    <property type="project" value="TreeGrafter"/>
</dbReference>
<evidence type="ECO:0000256" key="1">
    <source>
        <dbReference type="SAM" id="MobiDB-lite"/>
    </source>
</evidence>
<dbReference type="InterPro" id="IPR036188">
    <property type="entry name" value="FAD/NAD-bd_sf"/>
</dbReference>
<proteinExistence type="predicted"/>
<dbReference type="InterPro" id="IPR002937">
    <property type="entry name" value="Amino_oxidase"/>
</dbReference>
<dbReference type="GO" id="GO:0016651">
    <property type="term" value="F:oxidoreductase activity, acting on NAD(P)H"/>
    <property type="evidence" value="ECO:0007669"/>
    <property type="project" value="InterPro"/>
</dbReference>
<organism evidence="3">
    <name type="scientific">Timema shepardi</name>
    <name type="common">Walking stick</name>
    <dbReference type="NCBI Taxonomy" id="629360"/>
    <lineage>
        <taxon>Eukaryota</taxon>
        <taxon>Metazoa</taxon>
        <taxon>Ecdysozoa</taxon>
        <taxon>Arthropoda</taxon>
        <taxon>Hexapoda</taxon>
        <taxon>Insecta</taxon>
        <taxon>Pterygota</taxon>
        <taxon>Neoptera</taxon>
        <taxon>Polyneoptera</taxon>
        <taxon>Phasmatodea</taxon>
        <taxon>Timematodea</taxon>
        <taxon>Timematoidea</taxon>
        <taxon>Timematidae</taxon>
        <taxon>Timema</taxon>
    </lineage>
</organism>
<feature type="compositionally biased region" description="Polar residues" evidence="1">
    <location>
        <begin position="405"/>
        <end position="418"/>
    </location>
</feature>
<accession>A0A7R9AV85</accession>
<protein>
    <recommendedName>
        <fullName evidence="2">Amine oxidase domain-containing protein</fullName>
    </recommendedName>
</protein>